<proteinExistence type="predicted"/>
<feature type="transmembrane region" description="Helical" evidence="1">
    <location>
        <begin position="33"/>
        <end position="50"/>
    </location>
</feature>
<keyword evidence="1" id="KW-0472">Membrane</keyword>
<evidence type="ECO:0000313" key="4">
    <source>
        <dbReference type="Proteomes" id="UP000315295"/>
    </source>
</evidence>
<evidence type="ECO:0000313" key="3">
    <source>
        <dbReference type="EMBL" id="TQD82643.1"/>
    </source>
</evidence>
<organism evidence="3 4">
    <name type="scientific">Malus baccata</name>
    <name type="common">Siberian crab apple</name>
    <name type="synonym">Pyrus baccata</name>
    <dbReference type="NCBI Taxonomy" id="106549"/>
    <lineage>
        <taxon>Eukaryota</taxon>
        <taxon>Viridiplantae</taxon>
        <taxon>Streptophyta</taxon>
        <taxon>Embryophyta</taxon>
        <taxon>Tracheophyta</taxon>
        <taxon>Spermatophyta</taxon>
        <taxon>Magnoliopsida</taxon>
        <taxon>eudicotyledons</taxon>
        <taxon>Gunneridae</taxon>
        <taxon>Pentapetalae</taxon>
        <taxon>rosids</taxon>
        <taxon>fabids</taxon>
        <taxon>Rosales</taxon>
        <taxon>Rosaceae</taxon>
        <taxon>Amygdaloideae</taxon>
        <taxon>Maleae</taxon>
        <taxon>Malus</taxon>
    </lineage>
</organism>
<keyword evidence="1" id="KW-1133">Transmembrane helix</keyword>
<dbReference type="Proteomes" id="UP000315295">
    <property type="component" value="Unassembled WGS sequence"/>
</dbReference>
<protein>
    <submittedName>
        <fullName evidence="3">Uncharacterized protein</fullName>
    </submittedName>
</protein>
<keyword evidence="1" id="KW-0812">Transmembrane</keyword>
<evidence type="ECO:0000256" key="1">
    <source>
        <dbReference type="SAM" id="Phobius"/>
    </source>
</evidence>
<sequence length="53" mass="5472">MDPKSSAFVIGIVGAAVTLSAYSQTLVSPTQCIGVGLFVLMFGLLVREGLISL</sequence>
<dbReference type="EMBL" id="VIEB01000713">
    <property type="protein sequence ID" value="TQD82643.1"/>
    <property type="molecule type" value="Genomic_DNA"/>
</dbReference>
<keyword evidence="4" id="KW-1185">Reference proteome</keyword>
<accession>A0A540L821</accession>
<comment type="caution">
    <text evidence="3">The sequence shown here is derived from an EMBL/GenBank/DDBJ whole genome shotgun (WGS) entry which is preliminary data.</text>
</comment>
<dbReference type="EMBL" id="VIEB01001793">
    <property type="protein sequence ID" value="TQD70480.1"/>
    <property type="molecule type" value="Genomic_DNA"/>
</dbReference>
<name>A0A540L821_MALBA</name>
<evidence type="ECO:0000313" key="2">
    <source>
        <dbReference type="EMBL" id="TQD70480.1"/>
    </source>
</evidence>
<dbReference type="AlphaFoldDB" id="A0A540L821"/>
<gene>
    <name evidence="3" type="ORF">C1H46_031841</name>
    <name evidence="2" type="ORF">C1H46_043986</name>
</gene>
<reference evidence="3 4" key="1">
    <citation type="journal article" date="2019" name="G3 (Bethesda)">
        <title>Sequencing of a Wild Apple (Malus baccata) Genome Unravels the Differences Between Cultivated and Wild Apple Species Regarding Disease Resistance and Cold Tolerance.</title>
        <authorList>
            <person name="Chen X."/>
        </authorList>
    </citation>
    <scope>NUCLEOTIDE SEQUENCE [LARGE SCALE GENOMIC DNA]</scope>
    <source>
        <strain evidence="4">cv. Shandingzi</strain>
        <tissue evidence="3">Leaves</tissue>
    </source>
</reference>